<proteinExistence type="predicted"/>
<accession>A0AAP2DRH2</accession>
<dbReference type="AlphaFoldDB" id="A0AAP2DRH2"/>
<sequence length="183" mass="20901">MVALKKISGLDPPLKITYKPDSMIIRFYSDWARKRGLLNNDTLQSEDCSCEGYKSRQRTPPTAGRLAPVEGVNHINIGKPFAVLVYEVDAEGKITKGEDSLGSTYSKYFYNDENRLVSIESFDRNDHAPRGKWIYTYEQNGDISEISLLEPNGTAILRHYYTDGLLDSSTERGFKSKYKFVYY</sequence>
<evidence type="ECO:0000313" key="1">
    <source>
        <dbReference type="EMBL" id="MBT1699014.1"/>
    </source>
</evidence>
<dbReference type="RefSeq" id="WP_254166299.1">
    <property type="nucleotide sequence ID" value="NZ_JAHESF010000020.1"/>
</dbReference>
<dbReference type="EMBL" id="JAHESF010000020">
    <property type="protein sequence ID" value="MBT1699014.1"/>
    <property type="molecule type" value="Genomic_DNA"/>
</dbReference>
<gene>
    <name evidence="1" type="ORF">KK083_19120</name>
</gene>
<dbReference type="Proteomes" id="UP001319200">
    <property type="component" value="Unassembled WGS sequence"/>
</dbReference>
<evidence type="ECO:0008006" key="3">
    <source>
        <dbReference type="Google" id="ProtNLM"/>
    </source>
</evidence>
<comment type="caution">
    <text evidence="1">The sequence shown here is derived from an EMBL/GenBank/DDBJ whole genome shotgun (WGS) entry which is preliminary data.</text>
</comment>
<evidence type="ECO:0000313" key="2">
    <source>
        <dbReference type="Proteomes" id="UP001319200"/>
    </source>
</evidence>
<name>A0AAP2DRH2_9BACT</name>
<protein>
    <recommendedName>
        <fullName evidence="3">RHS repeat protein</fullName>
    </recommendedName>
</protein>
<organism evidence="1 2">
    <name type="scientific">Chryseosolibacter histidini</name>
    <dbReference type="NCBI Taxonomy" id="2782349"/>
    <lineage>
        <taxon>Bacteria</taxon>
        <taxon>Pseudomonadati</taxon>
        <taxon>Bacteroidota</taxon>
        <taxon>Cytophagia</taxon>
        <taxon>Cytophagales</taxon>
        <taxon>Chryseotaleaceae</taxon>
        <taxon>Chryseosolibacter</taxon>
    </lineage>
</organism>
<reference evidence="1 2" key="1">
    <citation type="submission" date="2021-05" db="EMBL/GenBank/DDBJ databases">
        <title>A Polyphasic approach of four new species of the genus Ohtaekwangia: Ohtaekwangia histidinii sp. nov., Ohtaekwangia cretensis sp. nov., Ohtaekwangia indiensis sp. nov., Ohtaekwangia reichenbachii sp. nov. from diverse environment.</title>
        <authorList>
            <person name="Octaviana S."/>
        </authorList>
    </citation>
    <scope>NUCLEOTIDE SEQUENCE [LARGE SCALE GENOMIC DNA]</scope>
    <source>
        <strain evidence="1 2">PWU4</strain>
    </source>
</reference>
<keyword evidence="2" id="KW-1185">Reference proteome</keyword>